<feature type="compositionally biased region" description="Polar residues" evidence="1">
    <location>
        <begin position="433"/>
        <end position="450"/>
    </location>
</feature>
<organism evidence="3 4">
    <name type="scientific">Halocaridina rubra</name>
    <name type="common">Hawaiian red shrimp</name>
    <dbReference type="NCBI Taxonomy" id="373956"/>
    <lineage>
        <taxon>Eukaryota</taxon>
        <taxon>Metazoa</taxon>
        <taxon>Ecdysozoa</taxon>
        <taxon>Arthropoda</taxon>
        <taxon>Crustacea</taxon>
        <taxon>Multicrustacea</taxon>
        <taxon>Malacostraca</taxon>
        <taxon>Eumalacostraca</taxon>
        <taxon>Eucarida</taxon>
        <taxon>Decapoda</taxon>
        <taxon>Pleocyemata</taxon>
        <taxon>Caridea</taxon>
        <taxon>Atyoidea</taxon>
        <taxon>Atyidae</taxon>
        <taxon>Halocaridina</taxon>
    </lineage>
</organism>
<dbReference type="InterPro" id="IPR000159">
    <property type="entry name" value="RA_dom"/>
</dbReference>
<feature type="domain" description="Ras-associating" evidence="2">
    <location>
        <begin position="299"/>
        <end position="392"/>
    </location>
</feature>
<feature type="compositionally biased region" description="Polar residues" evidence="1">
    <location>
        <begin position="69"/>
        <end position="83"/>
    </location>
</feature>
<feature type="domain" description="Ras-associating" evidence="2">
    <location>
        <begin position="201"/>
        <end position="293"/>
    </location>
</feature>
<dbReference type="Proteomes" id="UP001381693">
    <property type="component" value="Unassembled WGS sequence"/>
</dbReference>
<accession>A0AAN9AA81</accession>
<feature type="compositionally biased region" description="Basic and acidic residues" evidence="1">
    <location>
        <begin position="123"/>
        <end position="136"/>
    </location>
</feature>
<name>A0AAN9AA81_HALRR</name>
<dbReference type="Gene3D" id="3.10.20.90">
    <property type="entry name" value="Phosphatidylinositol 3-kinase Catalytic Subunit, Chain A, domain 1"/>
    <property type="match status" value="2"/>
</dbReference>
<dbReference type="Pfam" id="PF00788">
    <property type="entry name" value="RA"/>
    <property type="match status" value="2"/>
</dbReference>
<feature type="compositionally biased region" description="Polar residues" evidence="1">
    <location>
        <begin position="1"/>
        <end position="10"/>
    </location>
</feature>
<feature type="region of interest" description="Disordered" evidence="1">
    <location>
        <begin position="406"/>
        <end position="450"/>
    </location>
</feature>
<gene>
    <name evidence="3" type="ORF">SK128_020469</name>
</gene>
<dbReference type="GO" id="GO:0045743">
    <property type="term" value="P:positive regulation of fibroblast growth factor receptor signaling pathway"/>
    <property type="evidence" value="ECO:0007669"/>
    <property type="project" value="TreeGrafter"/>
</dbReference>
<evidence type="ECO:0000256" key="1">
    <source>
        <dbReference type="SAM" id="MobiDB-lite"/>
    </source>
</evidence>
<feature type="compositionally biased region" description="Low complexity" evidence="1">
    <location>
        <begin position="52"/>
        <end position="67"/>
    </location>
</feature>
<evidence type="ECO:0000313" key="3">
    <source>
        <dbReference type="EMBL" id="KAK7080408.1"/>
    </source>
</evidence>
<dbReference type="PANTHER" id="PTHR21298:SF2">
    <property type="entry name" value="GH01721P"/>
    <property type="match status" value="1"/>
</dbReference>
<comment type="caution">
    <text evidence="3">The sequence shown here is derived from an EMBL/GenBank/DDBJ whole genome shotgun (WGS) entry which is preliminary data.</text>
</comment>
<feature type="region of interest" description="Disordered" evidence="1">
    <location>
        <begin position="114"/>
        <end position="153"/>
    </location>
</feature>
<feature type="compositionally biased region" description="Low complexity" evidence="1">
    <location>
        <begin position="673"/>
        <end position="689"/>
    </location>
</feature>
<proteinExistence type="predicted"/>
<dbReference type="InterPro" id="IPR029071">
    <property type="entry name" value="Ubiquitin-like_domsf"/>
</dbReference>
<feature type="region of interest" description="Disordered" evidence="1">
    <location>
        <begin position="673"/>
        <end position="713"/>
    </location>
</feature>
<dbReference type="AlphaFoldDB" id="A0AAN9AA81"/>
<feature type="region of interest" description="Disordered" evidence="1">
    <location>
        <begin position="469"/>
        <end position="514"/>
    </location>
</feature>
<dbReference type="PANTHER" id="PTHR21298">
    <property type="entry name" value="GH01721P"/>
    <property type="match status" value="1"/>
</dbReference>
<reference evidence="3 4" key="1">
    <citation type="submission" date="2023-11" db="EMBL/GenBank/DDBJ databases">
        <title>Halocaridina rubra genome assembly.</title>
        <authorList>
            <person name="Smith C."/>
        </authorList>
    </citation>
    <scope>NUCLEOTIDE SEQUENCE [LARGE SCALE GENOMIC DNA]</scope>
    <source>
        <strain evidence="3">EP-1</strain>
        <tissue evidence="3">Whole</tissue>
    </source>
</reference>
<dbReference type="EMBL" id="JAXCGZ010005946">
    <property type="protein sequence ID" value="KAK7080408.1"/>
    <property type="molecule type" value="Genomic_DNA"/>
</dbReference>
<feature type="region of interest" description="Disordered" evidence="1">
    <location>
        <begin position="1"/>
        <end position="85"/>
    </location>
</feature>
<sequence>MARPSCSSLKIRSDPPPPKIIRTQDDSDVPYENTQNREYFYSSPEFLRKNLSSPDSSISDSGSPEVSRANKSGRSKSLQSSPVINRKLMDVPEDAESVTCSQDLLNVPVAFQTHSNGQESDDDPHSSPEISKKDLSSRPSTLPRRGLSRTSGELNLKGQSIRKSLRSADTCSVSSTCSFSSLGTNKLSSRASSTSSLADQTVIPVKVYLRFMRPDIEYKTMRLSTATTCRQLIALLLAKFRLRHRDPNLFFVRMEITVRTPEVGAPTRRLLVLDDQARPAELQQCRPRGDARFSVGVRRGGLLRIHDSILMPGSQYKSLLVSYRTTAEELVQLLLYCYNRNESPRHYAVHEVNKCPYSDRPLRHDEYPLLVQSEWPRPDRQNYSFVLRRNVNYALSLKARISWRRSLDQSSTDTESDHEDHLTTRKLRAPSLPVTQTPYKSFSNQIPESCSNSPKIALGSSTSLSPAMSRVSCDSGFSSPSSSSRSSTASTGSPSPPASPSPSVNSGCTMVSKSETGLCKPSVSVSRSLSPRESVTSSCSTSLVTISVGSSTASSVNESKDANNQSTPVHATIVSTQDENTPSPSASVPSVLTIPISPISVPFSPPPLSVLSSSVVITSLSPAASTPVATDSILAKRSQFLPLSYISFSDSGYTTIISSSEPPSSLDIEIGGTVIPPSSAPLSPSSPTLSRKRMVPPSPSAPTSPTKQPPSLQSTIITIPTSGPSVVSSNTLSPTSPGMKELTAALESLRTLTIRCPNYDSCFYI</sequence>
<feature type="compositionally biased region" description="Polar residues" evidence="1">
    <location>
        <begin position="504"/>
        <end position="514"/>
    </location>
</feature>
<protein>
    <recommendedName>
        <fullName evidence="2">Ras-associating domain-containing protein</fullName>
    </recommendedName>
</protein>
<dbReference type="SUPFAM" id="SSF54236">
    <property type="entry name" value="Ubiquitin-like"/>
    <property type="match status" value="2"/>
</dbReference>
<dbReference type="SMART" id="SM00314">
    <property type="entry name" value="RA"/>
    <property type="match status" value="2"/>
</dbReference>
<evidence type="ECO:0000259" key="2">
    <source>
        <dbReference type="PROSITE" id="PS50200"/>
    </source>
</evidence>
<evidence type="ECO:0000313" key="4">
    <source>
        <dbReference type="Proteomes" id="UP001381693"/>
    </source>
</evidence>
<dbReference type="PROSITE" id="PS50200">
    <property type="entry name" value="RA"/>
    <property type="match status" value="2"/>
</dbReference>
<feature type="compositionally biased region" description="Low complexity" evidence="1">
    <location>
        <begin position="475"/>
        <end position="493"/>
    </location>
</feature>
<dbReference type="GO" id="GO:0045742">
    <property type="term" value="P:positive regulation of epidermal growth factor receptor signaling pathway"/>
    <property type="evidence" value="ECO:0007669"/>
    <property type="project" value="TreeGrafter"/>
</dbReference>
<dbReference type="CDD" id="cd17043">
    <property type="entry name" value="RA"/>
    <property type="match status" value="2"/>
</dbReference>
<dbReference type="GO" id="GO:0007165">
    <property type="term" value="P:signal transduction"/>
    <property type="evidence" value="ECO:0007669"/>
    <property type="project" value="InterPro"/>
</dbReference>
<keyword evidence="4" id="KW-1185">Reference proteome</keyword>